<evidence type="ECO:0000313" key="3">
    <source>
        <dbReference type="EMBL" id="CAE8621239.1"/>
    </source>
</evidence>
<sequence>MQAWNKVEIRILCWIQRLLKQQTQTERQQIVSGVLSQELRVALAEWVIASRSAQPGGASPNKNPGHLIRPDVHVSKLLCTRGSTEDGVASSSSGSSDISDDEDLEQQCELFAVCDSTCDVDLGLGGETLVLDPMVLCDDANVDDQQFKVEGRSIDHGSKEQDSRAESRGASDVKNISCQQLGGKVYYKASVSLGNLNVSSRCCTNLAVAVDHLILITALKRQALCADDLPGGISVAAKTVVERTQLAYEQLKRDAGAEGLADLTATFCLHLQKKYWIGRFSIYT</sequence>
<keyword evidence="4" id="KW-1185">Reference proteome</keyword>
<evidence type="ECO:0000313" key="2">
    <source>
        <dbReference type="EMBL" id="CAE8614997.1"/>
    </source>
</evidence>
<dbReference type="Proteomes" id="UP000654075">
    <property type="component" value="Unassembled WGS sequence"/>
</dbReference>
<evidence type="ECO:0000256" key="1">
    <source>
        <dbReference type="SAM" id="MobiDB-lite"/>
    </source>
</evidence>
<protein>
    <submittedName>
        <fullName evidence="2">Uncharacterized protein</fullName>
    </submittedName>
</protein>
<feature type="region of interest" description="Disordered" evidence="1">
    <location>
        <begin position="150"/>
        <end position="171"/>
    </location>
</feature>
<name>A0A813FX63_POLGL</name>
<proteinExistence type="predicted"/>
<dbReference type="AlphaFoldDB" id="A0A813FX63"/>
<accession>A0A813FX63</accession>
<organism evidence="2 4">
    <name type="scientific">Polarella glacialis</name>
    <name type="common">Dinoflagellate</name>
    <dbReference type="NCBI Taxonomy" id="89957"/>
    <lineage>
        <taxon>Eukaryota</taxon>
        <taxon>Sar</taxon>
        <taxon>Alveolata</taxon>
        <taxon>Dinophyceae</taxon>
        <taxon>Suessiales</taxon>
        <taxon>Suessiaceae</taxon>
        <taxon>Polarella</taxon>
    </lineage>
</organism>
<dbReference type="EMBL" id="CAJNNV010027677">
    <property type="protein sequence ID" value="CAE8621239.1"/>
    <property type="molecule type" value="Genomic_DNA"/>
</dbReference>
<evidence type="ECO:0000313" key="4">
    <source>
        <dbReference type="Proteomes" id="UP000654075"/>
    </source>
</evidence>
<gene>
    <name evidence="2" type="ORF">PGLA1383_LOCUS32712</name>
    <name evidence="3" type="ORF">PGLA1383_LOCUS38760</name>
</gene>
<reference evidence="2" key="1">
    <citation type="submission" date="2021-02" db="EMBL/GenBank/DDBJ databases">
        <authorList>
            <person name="Dougan E. K."/>
            <person name="Rhodes N."/>
            <person name="Thang M."/>
            <person name="Chan C."/>
        </authorList>
    </citation>
    <scope>NUCLEOTIDE SEQUENCE</scope>
</reference>
<dbReference type="EMBL" id="CAJNNV010025542">
    <property type="protein sequence ID" value="CAE8614997.1"/>
    <property type="molecule type" value="Genomic_DNA"/>
</dbReference>
<comment type="caution">
    <text evidence="2">The sequence shown here is derived from an EMBL/GenBank/DDBJ whole genome shotgun (WGS) entry which is preliminary data.</text>
</comment>